<dbReference type="PANTHER" id="PTHR30349">
    <property type="entry name" value="PHAGE INTEGRASE-RELATED"/>
    <property type="match status" value="1"/>
</dbReference>
<dbReference type="InterPro" id="IPR004107">
    <property type="entry name" value="Integrase_SAM-like_N"/>
</dbReference>
<reference evidence="12 13" key="1">
    <citation type="submission" date="2021-06" db="EMBL/GenBank/DDBJ databases">
        <title>Complete genome of Haloferula helveola possessing various polysaccharide degrading enzymes.</title>
        <authorList>
            <person name="Takami H."/>
            <person name="Huang C."/>
            <person name="Hamasaki K."/>
        </authorList>
    </citation>
    <scope>NUCLEOTIDE SEQUENCE [LARGE SCALE GENOMIC DNA]</scope>
    <source>
        <strain evidence="12 13">CN-1</strain>
    </source>
</reference>
<evidence type="ECO:0000256" key="1">
    <source>
        <dbReference type="ARBA" id="ARBA00004496"/>
    </source>
</evidence>
<dbReference type="CDD" id="cd00798">
    <property type="entry name" value="INT_XerDC_C"/>
    <property type="match status" value="1"/>
</dbReference>
<dbReference type="InterPro" id="IPR044068">
    <property type="entry name" value="CB"/>
</dbReference>
<dbReference type="InterPro" id="IPR002104">
    <property type="entry name" value="Integrase_catalytic"/>
</dbReference>
<dbReference type="HAMAP" id="MF_01808">
    <property type="entry name" value="Recomb_XerC_XerD"/>
    <property type="match status" value="1"/>
</dbReference>
<proteinExistence type="inferred from homology"/>
<comment type="subcellular location">
    <subcellularLocation>
        <location evidence="1 9">Cytoplasm</location>
    </subcellularLocation>
</comment>
<dbReference type="SUPFAM" id="SSF56349">
    <property type="entry name" value="DNA breaking-rejoining enzymes"/>
    <property type="match status" value="1"/>
</dbReference>
<evidence type="ECO:0000259" key="10">
    <source>
        <dbReference type="PROSITE" id="PS51898"/>
    </source>
</evidence>
<evidence type="ECO:0000313" key="13">
    <source>
        <dbReference type="Proteomes" id="UP001374893"/>
    </source>
</evidence>
<keyword evidence="4 9" id="KW-0159">Chromosome partition</keyword>
<evidence type="ECO:0000256" key="9">
    <source>
        <dbReference type="HAMAP-Rule" id="MF_01808"/>
    </source>
</evidence>
<dbReference type="InterPro" id="IPR023009">
    <property type="entry name" value="Tyrosine_recombinase_XerC/XerD"/>
</dbReference>
<accession>A0ABN6H8M1</accession>
<dbReference type="Gene3D" id="1.10.443.10">
    <property type="entry name" value="Intergrase catalytic core"/>
    <property type="match status" value="1"/>
</dbReference>
<comment type="subunit">
    <text evidence="9">Forms a cyclic heterotetrameric complex composed of two molecules of XerC and two molecules of XerD.</text>
</comment>
<evidence type="ECO:0000256" key="4">
    <source>
        <dbReference type="ARBA" id="ARBA00022829"/>
    </source>
</evidence>
<evidence type="ECO:0000256" key="5">
    <source>
        <dbReference type="ARBA" id="ARBA00022908"/>
    </source>
</evidence>
<keyword evidence="2 9" id="KW-0963">Cytoplasm</keyword>
<feature type="domain" description="Tyr recombinase" evidence="10">
    <location>
        <begin position="107"/>
        <end position="291"/>
    </location>
</feature>
<feature type="active site" evidence="9">
    <location>
        <position position="269"/>
    </location>
</feature>
<dbReference type="NCBIfam" id="NF001399">
    <property type="entry name" value="PRK00283.1"/>
    <property type="match status" value="1"/>
</dbReference>
<evidence type="ECO:0000256" key="8">
    <source>
        <dbReference type="ARBA" id="ARBA00023306"/>
    </source>
</evidence>
<evidence type="ECO:0000259" key="11">
    <source>
        <dbReference type="PROSITE" id="PS51900"/>
    </source>
</evidence>
<dbReference type="EMBL" id="AP024702">
    <property type="protein sequence ID" value="BCX49513.1"/>
    <property type="molecule type" value="Genomic_DNA"/>
</dbReference>
<dbReference type="InterPro" id="IPR050090">
    <property type="entry name" value="Tyrosine_recombinase_XerCD"/>
</dbReference>
<dbReference type="InterPro" id="IPR010998">
    <property type="entry name" value="Integrase_recombinase_N"/>
</dbReference>
<evidence type="ECO:0000256" key="2">
    <source>
        <dbReference type="ARBA" id="ARBA00022490"/>
    </source>
</evidence>
<dbReference type="InterPro" id="IPR011010">
    <property type="entry name" value="DNA_brk_join_enz"/>
</dbReference>
<keyword evidence="7 9" id="KW-0233">DNA recombination</keyword>
<dbReference type="PANTHER" id="PTHR30349:SF81">
    <property type="entry name" value="TYROSINE RECOMBINASE XERC"/>
    <property type="match status" value="1"/>
</dbReference>
<keyword evidence="13" id="KW-1185">Reference proteome</keyword>
<evidence type="ECO:0000256" key="6">
    <source>
        <dbReference type="ARBA" id="ARBA00023125"/>
    </source>
</evidence>
<feature type="active site" evidence="9">
    <location>
        <position position="246"/>
    </location>
</feature>
<organism evidence="12 13">
    <name type="scientific">Haloferula helveola</name>
    <dbReference type="NCBI Taxonomy" id="490095"/>
    <lineage>
        <taxon>Bacteria</taxon>
        <taxon>Pseudomonadati</taxon>
        <taxon>Verrucomicrobiota</taxon>
        <taxon>Verrucomicrobiia</taxon>
        <taxon>Verrucomicrobiales</taxon>
        <taxon>Verrucomicrobiaceae</taxon>
        <taxon>Haloferula</taxon>
    </lineage>
</organism>
<gene>
    <name evidence="9 12" type="primary">xerC</name>
    <name evidence="12" type="ORF">HAHE_34210</name>
</gene>
<dbReference type="RefSeq" id="WP_338686142.1">
    <property type="nucleotide sequence ID" value="NZ_AP024702.1"/>
</dbReference>
<keyword evidence="5 9" id="KW-0229">DNA integration</keyword>
<dbReference type="InterPro" id="IPR013762">
    <property type="entry name" value="Integrase-like_cat_sf"/>
</dbReference>
<keyword evidence="8 9" id="KW-0131">Cell cycle</keyword>
<feature type="domain" description="Core-binding (CB)" evidence="11">
    <location>
        <begin position="1"/>
        <end position="86"/>
    </location>
</feature>
<dbReference type="Pfam" id="PF00589">
    <property type="entry name" value="Phage_integrase"/>
    <property type="match status" value="1"/>
</dbReference>
<protein>
    <recommendedName>
        <fullName evidence="9">Tyrosine recombinase XerC</fullName>
    </recommendedName>
</protein>
<comment type="similarity">
    <text evidence="9">Belongs to the 'phage' integrase family. XerC subfamily.</text>
</comment>
<dbReference type="Gene3D" id="1.10.150.130">
    <property type="match status" value="1"/>
</dbReference>
<dbReference type="Proteomes" id="UP001374893">
    <property type="component" value="Chromosome"/>
</dbReference>
<keyword evidence="6 9" id="KW-0238">DNA-binding</keyword>
<dbReference type="Pfam" id="PF02899">
    <property type="entry name" value="Phage_int_SAM_1"/>
    <property type="match status" value="1"/>
</dbReference>
<feature type="active site" description="O-(3'-phospho-DNA)-tyrosine intermediate" evidence="9">
    <location>
        <position position="278"/>
    </location>
</feature>
<dbReference type="NCBIfam" id="NF040815">
    <property type="entry name" value="recomb_XerA_Arch"/>
    <property type="match status" value="1"/>
</dbReference>
<sequence length="299" mass="34186">MKDEDLPGAFLRFMEVERSASAHTLDRYRRAISGFRDRWKEEFPGWRNLGGDDFRDWLYELMKAGLARSTIRLRFSALRSFYKYLVLRQGLARNPVTEVQLPKPERKLPVVLSRSQIEELLSLPLQTEHRAGTPAWLPLRDAAILELFYSCGLRISELRSLEVSDIDFLGESLRVKGKGSKERLIPVGGPALSALQRYQREGAVTSGALFLSKRRTRITQQAIDLLLRKYLDRSSIPFKVSPHKLRHSFATHMLDAGADLRSVQTLLGHSSLSTTQIYTHVTKERLREAYDKAHPRAGD</sequence>
<evidence type="ECO:0000256" key="7">
    <source>
        <dbReference type="ARBA" id="ARBA00023172"/>
    </source>
</evidence>
<dbReference type="PROSITE" id="PS51900">
    <property type="entry name" value="CB"/>
    <property type="match status" value="1"/>
</dbReference>
<evidence type="ECO:0000256" key="3">
    <source>
        <dbReference type="ARBA" id="ARBA00022618"/>
    </source>
</evidence>
<dbReference type="PROSITE" id="PS51898">
    <property type="entry name" value="TYR_RECOMBINASE"/>
    <property type="match status" value="1"/>
</dbReference>
<feature type="active site" evidence="9">
    <location>
        <position position="243"/>
    </location>
</feature>
<name>A0ABN6H8M1_9BACT</name>
<evidence type="ECO:0000313" key="12">
    <source>
        <dbReference type="EMBL" id="BCX49513.1"/>
    </source>
</evidence>
<feature type="active site" evidence="9">
    <location>
        <position position="154"/>
    </location>
</feature>
<keyword evidence="3 9" id="KW-0132">Cell division</keyword>
<feature type="active site" evidence="9">
    <location>
        <position position="178"/>
    </location>
</feature>
<comment type="function">
    <text evidence="9">Site-specific tyrosine recombinase, which acts by catalyzing the cutting and rejoining of the recombining DNA molecules. The XerC-XerD complex is essential to convert dimers of the bacterial chromosome into monomers to permit their segregation at cell division. It also contributes to the segregational stability of plasmids.</text>
</comment>